<dbReference type="SUPFAM" id="SSF53448">
    <property type="entry name" value="Nucleotide-diphospho-sugar transferases"/>
    <property type="match status" value="1"/>
</dbReference>
<reference evidence="10 11" key="1">
    <citation type="journal article" date="2016" name="Nat. Commun.">
        <title>Thousands of microbial genomes shed light on interconnected biogeochemical processes in an aquifer system.</title>
        <authorList>
            <person name="Anantharaman K."/>
            <person name="Brown C.T."/>
            <person name="Hug L.A."/>
            <person name="Sharon I."/>
            <person name="Castelle C.J."/>
            <person name="Probst A.J."/>
            <person name="Thomas B.C."/>
            <person name="Singh A."/>
            <person name="Wilkins M.J."/>
            <person name="Karaoz U."/>
            <person name="Brodie E.L."/>
            <person name="Williams K.H."/>
            <person name="Hubbard S.S."/>
            <person name="Banfield J.F."/>
        </authorList>
    </citation>
    <scope>NUCLEOTIDE SEQUENCE [LARGE SCALE GENOMIC DNA]</scope>
</reference>
<evidence type="ECO:0000256" key="6">
    <source>
        <dbReference type="ARBA" id="ARBA00022989"/>
    </source>
</evidence>
<dbReference type="InterPro" id="IPR029044">
    <property type="entry name" value="Nucleotide-diphossugar_trans"/>
</dbReference>
<evidence type="ECO:0000256" key="4">
    <source>
        <dbReference type="ARBA" id="ARBA00022692"/>
    </source>
</evidence>
<evidence type="ECO:0000256" key="7">
    <source>
        <dbReference type="ARBA" id="ARBA00023136"/>
    </source>
</evidence>
<dbReference type="InterPro" id="IPR001173">
    <property type="entry name" value="Glyco_trans_2-like"/>
</dbReference>
<dbReference type="GO" id="GO:0016757">
    <property type="term" value="F:glycosyltransferase activity"/>
    <property type="evidence" value="ECO:0007669"/>
    <property type="project" value="UniProtKB-KW"/>
</dbReference>
<sequence>MLTQKKISVIPIAYKDQGNIQELYNRLTLSLKKITPNYEIIYVNDSSPDGSQEILKNLAKKDKKLTVLLHSRNFGAQSAFTSGMKQAIGQAVILMDGDLQDPPELIEKFVKEWLKGFDVVYGVRKKREPSMGKVWEWAYHMFYVIFNKLSYVKVPLDAGDFSLMDRRVVDQINSLPEKDRFLRGLRAWVGFRQTGIEYTRPERFSGAGVSTNGIFKGLDWTRKAIFSFSYSPIEWVFYMAAFSVMVSVFAILFYILMYFYIPGAPQGFLTILISVLFLGSVQLVVLSIICEYIRRIFEEVKSRPASIIQEIINDHKKGAKRSSS</sequence>
<keyword evidence="6 8" id="KW-1133">Transmembrane helix</keyword>
<feature type="domain" description="Glycosyltransferase 2-like" evidence="9">
    <location>
        <begin position="8"/>
        <end position="171"/>
    </location>
</feature>
<dbReference type="AlphaFoldDB" id="A0A1F5KII3"/>
<name>A0A1F5KII3_9BACT</name>
<keyword evidence="3" id="KW-0808">Transferase</keyword>
<evidence type="ECO:0000259" key="9">
    <source>
        <dbReference type="Pfam" id="PF00535"/>
    </source>
</evidence>
<dbReference type="PANTHER" id="PTHR48090:SF3">
    <property type="entry name" value="UNDECAPRENYL-PHOSPHATE 4-DEOXY-4-FORMAMIDO-L-ARABINOSE TRANSFERASE"/>
    <property type="match status" value="1"/>
</dbReference>
<dbReference type="PANTHER" id="PTHR48090">
    <property type="entry name" value="UNDECAPRENYL-PHOSPHATE 4-DEOXY-4-FORMAMIDO-L-ARABINOSE TRANSFERASE-RELATED"/>
    <property type="match status" value="1"/>
</dbReference>
<comment type="caution">
    <text evidence="10">The sequence shown here is derived from an EMBL/GenBank/DDBJ whole genome shotgun (WGS) entry which is preliminary data.</text>
</comment>
<evidence type="ECO:0000256" key="2">
    <source>
        <dbReference type="ARBA" id="ARBA00022676"/>
    </source>
</evidence>
<evidence type="ECO:0000256" key="8">
    <source>
        <dbReference type="SAM" id="Phobius"/>
    </source>
</evidence>
<keyword evidence="4 8" id="KW-0812">Transmembrane</keyword>
<feature type="transmembrane region" description="Helical" evidence="8">
    <location>
        <begin position="235"/>
        <end position="261"/>
    </location>
</feature>
<dbReference type="InterPro" id="IPR050256">
    <property type="entry name" value="Glycosyltransferase_2"/>
</dbReference>
<evidence type="ECO:0000313" key="10">
    <source>
        <dbReference type="EMBL" id="OGE40722.1"/>
    </source>
</evidence>
<organism evidence="10 11">
    <name type="scientific">Candidatus Daviesbacteria bacterium RIFCSPHIGHO2_02_FULL_43_12</name>
    <dbReference type="NCBI Taxonomy" id="1797776"/>
    <lineage>
        <taxon>Bacteria</taxon>
        <taxon>Candidatus Daviesiibacteriota</taxon>
    </lineage>
</organism>
<keyword evidence="1" id="KW-1003">Cell membrane</keyword>
<gene>
    <name evidence="10" type="ORF">A3D25_05610</name>
</gene>
<dbReference type="Pfam" id="PF00535">
    <property type="entry name" value="Glycos_transf_2"/>
    <property type="match status" value="1"/>
</dbReference>
<feature type="transmembrane region" description="Helical" evidence="8">
    <location>
        <begin position="267"/>
        <end position="293"/>
    </location>
</feature>
<accession>A0A1F5KII3</accession>
<keyword evidence="5" id="KW-0448">Lipopolysaccharide biosynthesis</keyword>
<dbReference type="Gene3D" id="3.90.550.10">
    <property type="entry name" value="Spore Coat Polysaccharide Biosynthesis Protein SpsA, Chain A"/>
    <property type="match status" value="1"/>
</dbReference>
<dbReference type="CDD" id="cd04187">
    <property type="entry name" value="DPM1_like_bac"/>
    <property type="match status" value="1"/>
</dbReference>
<evidence type="ECO:0000256" key="5">
    <source>
        <dbReference type="ARBA" id="ARBA00022985"/>
    </source>
</evidence>
<evidence type="ECO:0000256" key="3">
    <source>
        <dbReference type="ARBA" id="ARBA00022679"/>
    </source>
</evidence>
<keyword evidence="7 8" id="KW-0472">Membrane</keyword>
<dbReference type="EMBL" id="MFDD01000006">
    <property type="protein sequence ID" value="OGE40722.1"/>
    <property type="molecule type" value="Genomic_DNA"/>
</dbReference>
<dbReference type="Proteomes" id="UP000177328">
    <property type="component" value="Unassembled WGS sequence"/>
</dbReference>
<evidence type="ECO:0000256" key="1">
    <source>
        <dbReference type="ARBA" id="ARBA00022475"/>
    </source>
</evidence>
<evidence type="ECO:0000313" key="11">
    <source>
        <dbReference type="Proteomes" id="UP000177328"/>
    </source>
</evidence>
<proteinExistence type="predicted"/>
<dbReference type="GO" id="GO:0005886">
    <property type="term" value="C:plasma membrane"/>
    <property type="evidence" value="ECO:0007669"/>
    <property type="project" value="TreeGrafter"/>
</dbReference>
<keyword evidence="2" id="KW-0328">Glycosyltransferase</keyword>
<protein>
    <recommendedName>
        <fullName evidence="9">Glycosyltransferase 2-like domain-containing protein</fullName>
    </recommendedName>
</protein>
<dbReference type="GO" id="GO:0009103">
    <property type="term" value="P:lipopolysaccharide biosynthetic process"/>
    <property type="evidence" value="ECO:0007669"/>
    <property type="project" value="UniProtKB-KW"/>
</dbReference>